<organism evidence="1 2">
    <name type="scientific">Paenibacillus typhae</name>
    <dbReference type="NCBI Taxonomy" id="1174501"/>
    <lineage>
        <taxon>Bacteria</taxon>
        <taxon>Bacillati</taxon>
        <taxon>Bacillota</taxon>
        <taxon>Bacilli</taxon>
        <taxon>Bacillales</taxon>
        <taxon>Paenibacillaceae</taxon>
        <taxon>Paenibacillus</taxon>
    </lineage>
</organism>
<proteinExistence type="predicted"/>
<accession>A0A1G9BRT5</accession>
<evidence type="ECO:0000313" key="1">
    <source>
        <dbReference type="EMBL" id="SDK41675.1"/>
    </source>
</evidence>
<dbReference type="Proteomes" id="UP000199050">
    <property type="component" value="Unassembled WGS sequence"/>
</dbReference>
<dbReference type="EMBL" id="FNDX01000041">
    <property type="protein sequence ID" value="SDK41675.1"/>
    <property type="molecule type" value="Genomic_DNA"/>
</dbReference>
<sequence length="43" mass="4635">MAKIQLNLKNVSSGAPPNPPIPILIPIPKDVPWDMYPALLITG</sequence>
<protein>
    <submittedName>
        <fullName evidence="1">Uncharacterized protein</fullName>
    </submittedName>
</protein>
<dbReference type="AlphaFoldDB" id="A0A1G9BRT5"/>
<keyword evidence="2" id="KW-1185">Reference proteome</keyword>
<dbReference type="STRING" id="1174501.SAMN05216192_14125"/>
<evidence type="ECO:0000313" key="2">
    <source>
        <dbReference type="Proteomes" id="UP000199050"/>
    </source>
</evidence>
<reference evidence="2" key="1">
    <citation type="submission" date="2016-10" db="EMBL/GenBank/DDBJ databases">
        <authorList>
            <person name="Varghese N."/>
            <person name="Submissions S."/>
        </authorList>
    </citation>
    <scope>NUCLEOTIDE SEQUENCE [LARGE SCALE GENOMIC DNA]</scope>
    <source>
        <strain evidence="2">CGMCC 1.11012</strain>
    </source>
</reference>
<gene>
    <name evidence="1" type="ORF">SAMN05216192_14125</name>
</gene>
<name>A0A1G9BRT5_9BACL</name>